<evidence type="ECO:0000256" key="1">
    <source>
        <dbReference type="SAM" id="MobiDB-lite"/>
    </source>
</evidence>
<dbReference type="STRING" id="1314776.A0A165YHU4"/>
<reference evidence="2 3" key="1">
    <citation type="journal article" date="2016" name="Mol. Biol. Evol.">
        <title>Comparative Genomics of Early-Diverging Mushroom-Forming Fungi Provides Insights into the Origins of Lignocellulose Decay Capabilities.</title>
        <authorList>
            <person name="Nagy L.G."/>
            <person name="Riley R."/>
            <person name="Tritt A."/>
            <person name="Adam C."/>
            <person name="Daum C."/>
            <person name="Floudas D."/>
            <person name="Sun H."/>
            <person name="Yadav J.S."/>
            <person name="Pangilinan J."/>
            <person name="Larsson K.H."/>
            <person name="Matsuura K."/>
            <person name="Barry K."/>
            <person name="Labutti K."/>
            <person name="Kuo R."/>
            <person name="Ohm R.A."/>
            <person name="Bhattacharya S.S."/>
            <person name="Shirouzu T."/>
            <person name="Yoshinaga Y."/>
            <person name="Martin F.M."/>
            <person name="Grigoriev I.V."/>
            <person name="Hibbett D.S."/>
        </authorList>
    </citation>
    <scope>NUCLEOTIDE SEQUENCE [LARGE SCALE GENOMIC DNA]</scope>
    <source>
        <strain evidence="2 3">HHB10207 ss-3</strain>
    </source>
</reference>
<evidence type="ECO:0000313" key="3">
    <source>
        <dbReference type="Proteomes" id="UP000076798"/>
    </source>
</evidence>
<protein>
    <submittedName>
        <fullName evidence="2">Uncharacterized protein</fullName>
    </submittedName>
</protein>
<organism evidence="2 3">
    <name type="scientific">Sistotremastrum suecicum HHB10207 ss-3</name>
    <dbReference type="NCBI Taxonomy" id="1314776"/>
    <lineage>
        <taxon>Eukaryota</taxon>
        <taxon>Fungi</taxon>
        <taxon>Dikarya</taxon>
        <taxon>Basidiomycota</taxon>
        <taxon>Agaricomycotina</taxon>
        <taxon>Agaricomycetes</taxon>
        <taxon>Sistotremastrales</taxon>
        <taxon>Sistotremastraceae</taxon>
        <taxon>Sistotremastrum</taxon>
    </lineage>
</organism>
<gene>
    <name evidence="2" type="ORF">SISSUDRAFT_993284</name>
</gene>
<dbReference type="Proteomes" id="UP000076798">
    <property type="component" value="Unassembled WGS sequence"/>
</dbReference>
<accession>A0A165YHU4</accession>
<proteinExistence type="predicted"/>
<dbReference type="AlphaFoldDB" id="A0A165YHU4"/>
<feature type="non-terminal residue" evidence="2">
    <location>
        <position position="1"/>
    </location>
</feature>
<sequence>GGARFPYPKQVWSPSGGWWTRPSNWKANTLFVGVGIAAATYATFRLSASHEVRTLIVLLVPPNIPDLAILTLSRKQWRYVEPIKPIPSMAVSPFRFLTGCDDNPCSSGRNSTQRRSKKTVDHSTEI</sequence>
<dbReference type="PANTHER" id="PTHR34286">
    <property type="entry name" value="TRANSMEMBRANE PROTEIN"/>
    <property type="match status" value="1"/>
</dbReference>
<keyword evidence="3" id="KW-1185">Reference proteome</keyword>
<dbReference type="PANTHER" id="PTHR34286:SF1">
    <property type="entry name" value="TRANSMEMBRANE PROTEIN"/>
    <property type="match status" value="1"/>
</dbReference>
<dbReference type="OrthoDB" id="2100988at2759"/>
<evidence type="ECO:0000313" key="2">
    <source>
        <dbReference type="EMBL" id="KZT33266.1"/>
    </source>
</evidence>
<feature type="region of interest" description="Disordered" evidence="1">
    <location>
        <begin position="104"/>
        <end position="126"/>
    </location>
</feature>
<name>A0A165YHU4_9AGAM</name>
<dbReference type="EMBL" id="KV428253">
    <property type="protein sequence ID" value="KZT33266.1"/>
    <property type="molecule type" value="Genomic_DNA"/>
</dbReference>